<dbReference type="Gene3D" id="1.10.30.50">
    <property type="match status" value="1"/>
</dbReference>
<dbReference type="InterPro" id="IPR002711">
    <property type="entry name" value="HNH"/>
</dbReference>
<dbReference type="OrthoDB" id="4413566at2"/>
<feature type="domain" description="HNH nuclease" evidence="1">
    <location>
        <begin position="302"/>
        <end position="354"/>
    </location>
</feature>
<reference evidence="3" key="1">
    <citation type="submission" date="2016-10" db="EMBL/GenBank/DDBJ databases">
        <authorList>
            <person name="Varghese N."/>
            <person name="Submissions S."/>
        </authorList>
    </citation>
    <scope>NUCLEOTIDE SEQUENCE [LARGE SCALE GENOMIC DNA]</scope>
    <source>
        <strain evidence="3">DSM 20632</strain>
    </source>
</reference>
<dbReference type="SMART" id="SM00507">
    <property type="entry name" value="HNHc"/>
    <property type="match status" value="1"/>
</dbReference>
<protein>
    <recommendedName>
        <fullName evidence="1">HNH nuclease domain-containing protein</fullName>
    </recommendedName>
</protein>
<dbReference type="InterPro" id="IPR003615">
    <property type="entry name" value="HNH_nuc"/>
</dbReference>
<dbReference type="GO" id="GO:0008270">
    <property type="term" value="F:zinc ion binding"/>
    <property type="evidence" value="ECO:0007669"/>
    <property type="project" value="InterPro"/>
</dbReference>
<evidence type="ECO:0000313" key="3">
    <source>
        <dbReference type="Proteomes" id="UP000199350"/>
    </source>
</evidence>
<organism evidence="2 3">
    <name type="scientific">Corynebacterium mycetoides</name>
    <dbReference type="NCBI Taxonomy" id="38302"/>
    <lineage>
        <taxon>Bacteria</taxon>
        <taxon>Bacillati</taxon>
        <taxon>Actinomycetota</taxon>
        <taxon>Actinomycetes</taxon>
        <taxon>Mycobacteriales</taxon>
        <taxon>Corynebacteriaceae</taxon>
        <taxon>Corynebacterium</taxon>
    </lineage>
</organism>
<dbReference type="EMBL" id="LT629700">
    <property type="protein sequence ID" value="SDL61799.1"/>
    <property type="molecule type" value="Genomic_DNA"/>
</dbReference>
<evidence type="ECO:0000313" key="2">
    <source>
        <dbReference type="EMBL" id="SDL61799.1"/>
    </source>
</evidence>
<proteinExistence type="predicted"/>
<name>A0A1G9LIN5_9CORY</name>
<keyword evidence="3" id="KW-1185">Reference proteome</keyword>
<dbReference type="Pfam" id="PF01844">
    <property type="entry name" value="HNH"/>
    <property type="match status" value="1"/>
</dbReference>
<dbReference type="GO" id="GO:0004519">
    <property type="term" value="F:endonuclease activity"/>
    <property type="evidence" value="ECO:0007669"/>
    <property type="project" value="InterPro"/>
</dbReference>
<dbReference type="CDD" id="cd00085">
    <property type="entry name" value="HNHc"/>
    <property type="match status" value="1"/>
</dbReference>
<dbReference type="Proteomes" id="UP000199350">
    <property type="component" value="Chromosome I"/>
</dbReference>
<gene>
    <name evidence="2" type="ORF">SAMN04488535_0177</name>
</gene>
<dbReference type="STRING" id="38302.SAMN04488535_0177"/>
<dbReference type="GO" id="GO:0003676">
    <property type="term" value="F:nucleic acid binding"/>
    <property type="evidence" value="ECO:0007669"/>
    <property type="project" value="InterPro"/>
</dbReference>
<sequence length="505" mass="55861">MVDGTHGVVMPERFFRTQRPGDAVCALGQRKRDAEYELYGVWADPAYDVSDFECEVTRIAEAAGESRSGVEKAIFAYRRLADLPWLRAVHDATRVLDVRRLIAVDAAIAELGPDLAGEILTALDEFAAAMFTPTKANQPLPTPKAITHRMRRFIATLDEQVGYNPADRKRRTRDNDAFAVHDFTAGTRSGVTIECDNATHAAIRQFRRQIARERKVSEEEATRLILTGRLTCDITVTLYGYAPLTPDKQVVAGAAMFFPGSGWTDSAAGAVLDDMTGGTPPRIIDLDSVADDEAAGYTPTAGMRAYATARDGVCIWPGCTTPAQHCQLDHRVPYRDGGATVAGNLYSLCQTHHNAKTDRRAYYLVDPATGDVVWLFADGTYHLCEPEGFIGSQLGVSTPRWNTDVDTRRKKRDRMSTFFARGHALLDTYDTTHDYPACARALTELEEEYGMTFPYPPEPPTPPTPVVHHNAGLADECTEPLDHYEARIERLIANDPYLTHGNTIY</sequence>
<evidence type="ECO:0000259" key="1">
    <source>
        <dbReference type="SMART" id="SM00507"/>
    </source>
</evidence>
<accession>A0A1G9LIN5</accession>
<dbReference type="AlphaFoldDB" id="A0A1G9LIN5"/>